<evidence type="ECO:0000256" key="3">
    <source>
        <dbReference type="ARBA" id="ARBA00022448"/>
    </source>
</evidence>
<protein>
    <submittedName>
        <fullName evidence="14">C-type cytochrome</fullName>
    </submittedName>
</protein>
<dbReference type="InterPro" id="IPR051174">
    <property type="entry name" value="Cytochrome_c-type_ET"/>
</dbReference>
<dbReference type="PANTHER" id="PTHR30333:SF1">
    <property type="entry name" value="CYTOCHROME C-TYPE PROTEIN NAPC"/>
    <property type="match status" value="1"/>
</dbReference>
<dbReference type="Pfam" id="PF03264">
    <property type="entry name" value="Cytochrom_NNT"/>
    <property type="match status" value="1"/>
</dbReference>
<evidence type="ECO:0000256" key="5">
    <source>
        <dbReference type="ARBA" id="ARBA00022617"/>
    </source>
</evidence>
<dbReference type="Proteomes" id="UP001319827">
    <property type="component" value="Chromosome"/>
</dbReference>
<reference evidence="14 15" key="1">
    <citation type="journal article" date="2016" name="C (Basel)">
        <title>Selective Growth of and Electricity Production by Marine Exoelectrogenic Bacteria in Self-Aggregated Hydrogel of Microbially Reduced Graphene Oxide.</title>
        <authorList>
            <person name="Yoshida N."/>
            <person name="Goto Y."/>
            <person name="Miyata Y."/>
        </authorList>
    </citation>
    <scope>NUCLEOTIDE SEQUENCE [LARGE SCALE GENOMIC DNA]</scope>
    <source>
        <strain evidence="14 15">NIT-T3</strain>
    </source>
</reference>
<keyword evidence="4" id="KW-1003">Cell membrane</keyword>
<evidence type="ECO:0000256" key="8">
    <source>
        <dbReference type="ARBA" id="ARBA00022982"/>
    </source>
</evidence>
<dbReference type="NCBIfam" id="TIGR03153">
    <property type="entry name" value="cytochr_NrfH"/>
    <property type="match status" value="1"/>
</dbReference>
<evidence type="ECO:0000313" key="15">
    <source>
        <dbReference type="Proteomes" id="UP001319827"/>
    </source>
</evidence>
<keyword evidence="10" id="KW-0408">Iron</keyword>
<comment type="similarity">
    <text evidence="2">Belongs to the NapC/NirT/NrfH family.</text>
</comment>
<dbReference type="PANTHER" id="PTHR30333">
    <property type="entry name" value="CYTOCHROME C-TYPE PROTEIN"/>
    <property type="match status" value="1"/>
</dbReference>
<comment type="subcellular location">
    <subcellularLocation>
        <location evidence="1">Cell membrane</location>
    </subcellularLocation>
</comment>
<evidence type="ECO:0000256" key="4">
    <source>
        <dbReference type="ARBA" id="ARBA00022475"/>
    </source>
</evidence>
<dbReference type="SUPFAM" id="SSF48695">
    <property type="entry name" value="Multiheme cytochromes"/>
    <property type="match status" value="1"/>
</dbReference>
<gene>
    <name evidence="14" type="ORF">DESUT3_23720</name>
</gene>
<keyword evidence="8" id="KW-0249">Electron transport</keyword>
<accession>A0ABN6DYV6</accession>
<keyword evidence="11 12" id="KW-0472">Membrane</keyword>
<name>A0ABN6DYV6_9BACT</name>
<evidence type="ECO:0000259" key="13">
    <source>
        <dbReference type="Pfam" id="PF03264"/>
    </source>
</evidence>
<dbReference type="InterPro" id="IPR017571">
    <property type="entry name" value="NrfH"/>
</dbReference>
<evidence type="ECO:0000256" key="12">
    <source>
        <dbReference type="SAM" id="Phobius"/>
    </source>
</evidence>
<reference evidence="14 15" key="2">
    <citation type="journal article" date="2021" name="Int. J. Syst. Evol. Microbiol.">
        <title>Isolation and Polyphasic Characterization of Desulfuromonas versatilis sp. Nov., an Electrogenic Bacteria Capable of Versatile Metabolism Isolated from a Graphene Oxide-Reducing Enrichment Culture.</title>
        <authorList>
            <person name="Xie L."/>
            <person name="Yoshida N."/>
            <person name="Ishii S."/>
            <person name="Meng L."/>
        </authorList>
    </citation>
    <scope>NUCLEOTIDE SEQUENCE [LARGE SCALE GENOMIC DNA]</scope>
    <source>
        <strain evidence="14 15">NIT-T3</strain>
    </source>
</reference>
<dbReference type="InterPro" id="IPR038266">
    <property type="entry name" value="NapC/NirT_cytc_sf"/>
</dbReference>
<dbReference type="Gene3D" id="1.10.3820.10">
    <property type="entry name" value="Di-heme elbow motif domain"/>
    <property type="match status" value="1"/>
</dbReference>
<keyword evidence="5" id="KW-0349">Heme</keyword>
<evidence type="ECO:0000313" key="14">
    <source>
        <dbReference type="EMBL" id="BCR05303.1"/>
    </source>
</evidence>
<dbReference type="InterPro" id="IPR036280">
    <property type="entry name" value="Multihaem_cyt_sf"/>
</dbReference>
<dbReference type="InterPro" id="IPR005126">
    <property type="entry name" value="NapC/NirT_cyt_c_N"/>
</dbReference>
<keyword evidence="9 12" id="KW-1133">Transmembrane helix</keyword>
<sequence length="175" mass="19647">METKKLMTYVSICAVATVIGTAAFLVNESRMLSYLSSDPKVCINCHTMNTHYATWQHSSHREEATCVDCHLPRDSFLNKMIAKSRDGFNHSLAMTLGSYGSNLRVTDDAARRIQDNCISCHQEAVSQMLANSELYQHGDADVQMGRRCWDCHREVPHGTTRNLTTAHNNLGVKEL</sequence>
<dbReference type="RefSeq" id="WP_221248735.1">
    <property type="nucleotide sequence ID" value="NZ_AP024355.1"/>
</dbReference>
<proteinExistence type="inferred from homology"/>
<evidence type="ECO:0000256" key="9">
    <source>
        <dbReference type="ARBA" id="ARBA00022989"/>
    </source>
</evidence>
<evidence type="ECO:0000256" key="11">
    <source>
        <dbReference type="ARBA" id="ARBA00023136"/>
    </source>
</evidence>
<keyword evidence="6 12" id="KW-0812">Transmembrane</keyword>
<keyword evidence="3" id="KW-0813">Transport</keyword>
<keyword evidence="7" id="KW-0479">Metal-binding</keyword>
<keyword evidence="15" id="KW-1185">Reference proteome</keyword>
<evidence type="ECO:0000256" key="2">
    <source>
        <dbReference type="ARBA" id="ARBA00007395"/>
    </source>
</evidence>
<dbReference type="EMBL" id="AP024355">
    <property type="protein sequence ID" value="BCR05303.1"/>
    <property type="molecule type" value="Genomic_DNA"/>
</dbReference>
<feature type="domain" description="NapC/NirT cytochrome c N-terminal" evidence="13">
    <location>
        <begin position="7"/>
        <end position="159"/>
    </location>
</feature>
<evidence type="ECO:0000256" key="6">
    <source>
        <dbReference type="ARBA" id="ARBA00022692"/>
    </source>
</evidence>
<organism evidence="14 15">
    <name type="scientific">Desulfuromonas versatilis</name>
    <dbReference type="NCBI Taxonomy" id="2802975"/>
    <lineage>
        <taxon>Bacteria</taxon>
        <taxon>Pseudomonadati</taxon>
        <taxon>Thermodesulfobacteriota</taxon>
        <taxon>Desulfuromonadia</taxon>
        <taxon>Desulfuromonadales</taxon>
        <taxon>Desulfuromonadaceae</taxon>
        <taxon>Desulfuromonas</taxon>
    </lineage>
</organism>
<evidence type="ECO:0000256" key="1">
    <source>
        <dbReference type="ARBA" id="ARBA00004236"/>
    </source>
</evidence>
<feature type="transmembrane region" description="Helical" evidence="12">
    <location>
        <begin position="6"/>
        <end position="26"/>
    </location>
</feature>
<evidence type="ECO:0000256" key="10">
    <source>
        <dbReference type="ARBA" id="ARBA00023004"/>
    </source>
</evidence>
<evidence type="ECO:0000256" key="7">
    <source>
        <dbReference type="ARBA" id="ARBA00022723"/>
    </source>
</evidence>